<sequence>MSALRAPNHPATLNGHFQPITDNEDFEVELVTNTALNNTLMADSIYALSGKLIALNDGSPPILSYFQDTVIRIGATGPDQPDFTNKSTVTSLGMVISRREVASNVSDSGSHLEVIVAHCNWDGQYIVPGTKNLVKTHTLYQVGREISIIGRLVDFHMEDHMAVVVATKTKFSPKTNTPTSGPSTSRPTKPTLPAPPIPMSMKRGQTPKQSTKGKSKAQSDIESGPEELSDSDGSEPSENDAQPHLPSQAKRSRPRKNIIKEAAKRMRKN</sequence>
<dbReference type="Proteomes" id="UP000325313">
    <property type="component" value="Unassembled WGS sequence"/>
</dbReference>
<dbReference type="EMBL" id="VDEP01000516">
    <property type="protein sequence ID" value="KAA1064076.1"/>
    <property type="molecule type" value="Genomic_DNA"/>
</dbReference>
<dbReference type="AlphaFoldDB" id="A0A5B0LJ34"/>
<reference evidence="2 3" key="1">
    <citation type="submission" date="2019-05" db="EMBL/GenBank/DDBJ databases">
        <title>Emergence of the Ug99 lineage of the wheat stem rust pathogen through somatic hybridization.</title>
        <authorList>
            <person name="Li F."/>
            <person name="Upadhyaya N.M."/>
            <person name="Sperschneider J."/>
            <person name="Matny O."/>
            <person name="Nguyen-Phuc H."/>
            <person name="Mago R."/>
            <person name="Raley C."/>
            <person name="Miller M.E."/>
            <person name="Silverstein K.A.T."/>
            <person name="Henningsen E."/>
            <person name="Hirsch C.D."/>
            <person name="Visser B."/>
            <person name="Pretorius Z.A."/>
            <person name="Steffenson B.J."/>
            <person name="Schwessinger B."/>
            <person name="Dodds P.N."/>
            <person name="Figueroa M."/>
        </authorList>
    </citation>
    <scope>NUCLEOTIDE SEQUENCE [LARGE SCALE GENOMIC DNA]</scope>
    <source>
        <strain evidence="2 3">Ug99</strain>
    </source>
</reference>
<feature type="compositionally biased region" description="Acidic residues" evidence="1">
    <location>
        <begin position="223"/>
        <end position="238"/>
    </location>
</feature>
<evidence type="ECO:0000313" key="2">
    <source>
        <dbReference type="EMBL" id="KAA1064076.1"/>
    </source>
</evidence>
<accession>A0A5B0LJ34</accession>
<name>A0A5B0LJ34_PUCGR</name>
<organism evidence="2 3">
    <name type="scientific">Puccinia graminis f. sp. tritici</name>
    <dbReference type="NCBI Taxonomy" id="56615"/>
    <lineage>
        <taxon>Eukaryota</taxon>
        <taxon>Fungi</taxon>
        <taxon>Dikarya</taxon>
        <taxon>Basidiomycota</taxon>
        <taxon>Pucciniomycotina</taxon>
        <taxon>Pucciniomycetes</taxon>
        <taxon>Pucciniales</taxon>
        <taxon>Pucciniaceae</taxon>
        <taxon>Puccinia</taxon>
    </lineage>
</organism>
<comment type="caution">
    <text evidence="2">The sequence shown here is derived from an EMBL/GenBank/DDBJ whole genome shotgun (WGS) entry which is preliminary data.</text>
</comment>
<evidence type="ECO:0000256" key="1">
    <source>
        <dbReference type="SAM" id="MobiDB-lite"/>
    </source>
</evidence>
<evidence type="ECO:0000313" key="3">
    <source>
        <dbReference type="Proteomes" id="UP000325313"/>
    </source>
</evidence>
<protein>
    <submittedName>
        <fullName evidence="2">Uncharacterized protein</fullName>
    </submittedName>
</protein>
<feature type="region of interest" description="Disordered" evidence="1">
    <location>
        <begin position="171"/>
        <end position="269"/>
    </location>
</feature>
<gene>
    <name evidence="2" type="ORF">PGTUg99_010016</name>
</gene>
<proteinExistence type="predicted"/>
<feature type="compositionally biased region" description="Low complexity" evidence="1">
    <location>
        <begin position="172"/>
        <end position="189"/>
    </location>
</feature>
<feature type="compositionally biased region" description="Polar residues" evidence="1">
    <location>
        <begin position="206"/>
        <end position="221"/>
    </location>
</feature>
<feature type="compositionally biased region" description="Basic and acidic residues" evidence="1">
    <location>
        <begin position="258"/>
        <end position="269"/>
    </location>
</feature>